<dbReference type="EMBL" id="JBDIME010000011">
    <property type="protein sequence ID" value="MEN2790726.1"/>
    <property type="molecule type" value="Genomic_DNA"/>
</dbReference>
<comment type="caution">
    <text evidence="2">The sequence shown here is derived from an EMBL/GenBank/DDBJ whole genome shotgun (WGS) entry which is preliminary data.</text>
</comment>
<proteinExistence type="predicted"/>
<gene>
    <name evidence="2" type="ORF">ABC974_13890</name>
</gene>
<reference evidence="2 3" key="1">
    <citation type="submission" date="2024-05" db="EMBL/GenBank/DDBJ databases">
        <authorList>
            <person name="Liu Q."/>
            <person name="Xin Y.-H."/>
        </authorList>
    </citation>
    <scope>NUCLEOTIDE SEQUENCE [LARGE SCALE GENOMIC DNA]</scope>
    <source>
        <strain evidence="2 3">CGMCC 1.10181</strain>
    </source>
</reference>
<feature type="compositionally biased region" description="Basic and acidic residues" evidence="1">
    <location>
        <begin position="87"/>
        <end position="97"/>
    </location>
</feature>
<evidence type="ECO:0000313" key="3">
    <source>
        <dbReference type="Proteomes" id="UP001419910"/>
    </source>
</evidence>
<name>A0ABU9Y4J7_9SPHN</name>
<sequence length="114" mass="12583">MRVVHRVAGESSQGSAQAVGIGRHQMHLSTWPGRAYLLRTGQAINQKGDCILSDTNATLAELDKRIAIIEDNLRDLVEQAAAYSGSNHEERSSDRIAEQQQELDSLKKQRDALS</sequence>
<feature type="region of interest" description="Disordered" evidence="1">
    <location>
        <begin position="82"/>
        <end position="114"/>
    </location>
</feature>
<organism evidence="2 3">
    <name type="scientific">Sphingomonas oligophenolica</name>
    <dbReference type="NCBI Taxonomy" id="301154"/>
    <lineage>
        <taxon>Bacteria</taxon>
        <taxon>Pseudomonadati</taxon>
        <taxon>Pseudomonadota</taxon>
        <taxon>Alphaproteobacteria</taxon>
        <taxon>Sphingomonadales</taxon>
        <taxon>Sphingomonadaceae</taxon>
        <taxon>Sphingomonas</taxon>
    </lineage>
</organism>
<dbReference type="RefSeq" id="WP_343890052.1">
    <property type="nucleotide sequence ID" value="NZ_BAAAEH010000028.1"/>
</dbReference>
<protein>
    <submittedName>
        <fullName evidence="2">Uncharacterized protein</fullName>
    </submittedName>
</protein>
<evidence type="ECO:0000256" key="1">
    <source>
        <dbReference type="SAM" id="MobiDB-lite"/>
    </source>
</evidence>
<evidence type="ECO:0000313" key="2">
    <source>
        <dbReference type="EMBL" id="MEN2790726.1"/>
    </source>
</evidence>
<dbReference type="Proteomes" id="UP001419910">
    <property type="component" value="Unassembled WGS sequence"/>
</dbReference>
<keyword evidence="3" id="KW-1185">Reference proteome</keyword>
<accession>A0ABU9Y4J7</accession>
<feature type="compositionally biased region" description="Basic and acidic residues" evidence="1">
    <location>
        <begin position="104"/>
        <end position="114"/>
    </location>
</feature>